<dbReference type="EMBL" id="MEYS01000001">
    <property type="protein sequence ID" value="OGD34309.1"/>
    <property type="molecule type" value="Genomic_DNA"/>
</dbReference>
<protein>
    <submittedName>
        <fullName evidence="2">Uncharacterized protein</fullName>
    </submittedName>
</protein>
<gene>
    <name evidence="2" type="ORF">A2988_02150</name>
</gene>
<dbReference type="STRING" id="1797298.A2988_02150"/>
<keyword evidence="1" id="KW-1133">Transmembrane helix</keyword>
<keyword evidence="1" id="KW-0812">Transmembrane</keyword>
<keyword evidence="1" id="KW-0472">Membrane</keyword>
<sequence>MIELGTGGVLEYIEPVMEVINFIVAAAILGLSIVGLAKAGGTIKQAWVLLTTAALFFGMLELTGILKGFKVFEFHGLADLIEFSAIIFLLLAVRKLNQLF</sequence>
<name>A0A1F5BUK9_9BACT</name>
<feature type="transmembrane region" description="Helical" evidence="1">
    <location>
        <begin position="46"/>
        <end position="66"/>
    </location>
</feature>
<proteinExistence type="predicted"/>
<feature type="transmembrane region" description="Helical" evidence="1">
    <location>
        <begin position="20"/>
        <end position="39"/>
    </location>
</feature>
<comment type="caution">
    <text evidence="2">The sequence shown here is derived from an EMBL/GenBank/DDBJ whole genome shotgun (WGS) entry which is preliminary data.</text>
</comment>
<dbReference type="Proteomes" id="UP000176650">
    <property type="component" value="Unassembled WGS sequence"/>
</dbReference>
<evidence type="ECO:0000313" key="2">
    <source>
        <dbReference type="EMBL" id="OGD34309.1"/>
    </source>
</evidence>
<organism evidence="2 3">
    <name type="scientific">Candidatus Azambacteria bacterium RIFCSPLOWO2_01_FULL_46_25</name>
    <dbReference type="NCBI Taxonomy" id="1797298"/>
    <lineage>
        <taxon>Bacteria</taxon>
        <taxon>Candidatus Azamiibacteriota</taxon>
    </lineage>
</organism>
<accession>A0A1F5BUK9</accession>
<feature type="transmembrane region" description="Helical" evidence="1">
    <location>
        <begin position="72"/>
        <end position="93"/>
    </location>
</feature>
<evidence type="ECO:0000313" key="3">
    <source>
        <dbReference type="Proteomes" id="UP000176650"/>
    </source>
</evidence>
<evidence type="ECO:0000256" key="1">
    <source>
        <dbReference type="SAM" id="Phobius"/>
    </source>
</evidence>
<dbReference type="AlphaFoldDB" id="A0A1F5BUK9"/>
<reference evidence="2 3" key="1">
    <citation type="journal article" date="2016" name="Nat. Commun.">
        <title>Thousands of microbial genomes shed light on interconnected biogeochemical processes in an aquifer system.</title>
        <authorList>
            <person name="Anantharaman K."/>
            <person name="Brown C.T."/>
            <person name="Hug L.A."/>
            <person name="Sharon I."/>
            <person name="Castelle C.J."/>
            <person name="Probst A.J."/>
            <person name="Thomas B.C."/>
            <person name="Singh A."/>
            <person name="Wilkins M.J."/>
            <person name="Karaoz U."/>
            <person name="Brodie E.L."/>
            <person name="Williams K.H."/>
            <person name="Hubbard S.S."/>
            <person name="Banfield J.F."/>
        </authorList>
    </citation>
    <scope>NUCLEOTIDE SEQUENCE [LARGE SCALE GENOMIC DNA]</scope>
</reference>